<dbReference type="AlphaFoldDB" id="A0A9P9JMV1"/>
<protein>
    <recommendedName>
        <fullName evidence="3">Fungal N-terminal domain-containing protein</fullName>
    </recommendedName>
</protein>
<proteinExistence type="predicted"/>
<accession>A0A9P9JMV1</accession>
<dbReference type="EMBL" id="JAGMUX010000022">
    <property type="protein sequence ID" value="KAH7230593.1"/>
    <property type="molecule type" value="Genomic_DNA"/>
</dbReference>
<reference evidence="1" key="1">
    <citation type="journal article" date="2021" name="Nat. Commun.">
        <title>Genetic determinants of endophytism in the Arabidopsis root mycobiome.</title>
        <authorList>
            <person name="Mesny F."/>
            <person name="Miyauchi S."/>
            <person name="Thiergart T."/>
            <person name="Pickel B."/>
            <person name="Atanasova L."/>
            <person name="Karlsson M."/>
            <person name="Huettel B."/>
            <person name="Barry K.W."/>
            <person name="Haridas S."/>
            <person name="Chen C."/>
            <person name="Bauer D."/>
            <person name="Andreopoulos W."/>
            <person name="Pangilinan J."/>
            <person name="LaButti K."/>
            <person name="Riley R."/>
            <person name="Lipzen A."/>
            <person name="Clum A."/>
            <person name="Drula E."/>
            <person name="Henrissat B."/>
            <person name="Kohler A."/>
            <person name="Grigoriev I.V."/>
            <person name="Martin F.M."/>
            <person name="Hacquard S."/>
        </authorList>
    </citation>
    <scope>NUCLEOTIDE SEQUENCE</scope>
    <source>
        <strain evidence="1">MPI-CAGE-AT-0023</strain>
    </source>
</reference>
<dbReference type="OrthoDB" id="1577640at2759"/>
<dbReference type="Proteomes" id="UP000720189">
    <property type="component" value="Unassembled WGS sequence"/>
</dbReference>
<sequence>MGDPFSIASGVAGLISLGLTVCNGLHTYFSAIKDRKDDIAIATQSLALFKFHIFAVQSSASNLGHRHSPAIDGLQLSLINCEMQLKCLETFLKELMPTDDPSLAKEIWRRQKLIARYPFDRKKLVQLEEYLSRANTTLNSFIQALNLDINIRMSGDLEAFKASLDALDINTQTTLRTITTKLDVISPKVEPGTLELAALPSGIEDRITAASSNSIVLHQAAMSVAETKASFKGSERSFEDFAKAHPKPRYLQSAELERRLCKKLADMDCTCGASKSKTSNRPASRTYRFWGGLTISRQGGVGANHRPGCIFFQKSRRNVSKTSLTYFGLLSLFSQSFRVSLAQEYPAGPYSVSFGLQPCNIVKSSPALRLFNIDEMFIQYRTRLCPSHIAENLIKELRVIYRSGKASPFDVDQDGNNIAHTCLQACLGYFNYERGLESSDIAIDAICKMLTYLADIGVPITASNFSQSNVLTLSINSYRNFWILPRLYRLVMNRDSNFYHAELAHNGCLAANLRFEAGEQWVRQLNVLCEYPEICEEIGFSELFLAAMARDHGRLQAILAEEDSISNISQTDLYDRNILHVSSNWPDGLRLLLQRQDVRPLMYMSSASFLYLRPLDYALFYSKVYCNAPDQWTDCDGCACFVAVQLLLETDCSVTVGFGRPETLAGCSLKARKLFFEHLKDRRERLRNVALGILPEESLRQYGVTANFLPDKTATLLWTELQETKEQRDQLVVGLNDSLQPYSNYFVIEPQSLFDFPHHLQVAVLALDYGLAPKDESGVPTLLSGSYIIPNSSSGRLEKVSMNYLDWLLQYDLKLELSLEPFRLSILHRVAVFIGNWIFWSLNRVKSFDLPHQDVSISELQDLKTLLPEIYHSKAQCSIPCPCSSGTFSRPLAHILLAILWYKDHSGSTYFFSNIGENIELVVRSIDLLKLLKCSSEQSYMAKCAIHILTMMSLGVRHLPICLRKGYYNLENLEDKEEWKEILDEEEWKEILDEDRELIDQLQALDEEFGEAFDRQNVPIAEFLRGYWLTRMEEVIGELNKPLADDDRYDLWEAGVVLEEDDTDGSECCIEDTEDEIRG</sequence>
<dbReference type="GeneID" id="70226796"/>
<gene>
    <name evidence="1" type="ORF">BKA55DRAFT_625824</name>
</gene>
<organism evidence="1 2">
    <name type="scientific">Fusarium redolens</name>
    <dbReference type="NCBI Taxonomy" id="48865"/>
    <lineage>
        <taxon>Eukaryota</taxon>
        <taxon>Fungi</taxon>
        <taxon>Dikarya</taxon>
        <taxon>Ascomycota</taxon>
        <taxon>Pezizomycotina</taxon>
        <taxon>Sordariomycetes</taxon>
        <taxon>Hypocreomycetidae</taxon>
        <taxon>Hypocreales</taxon>
        <taxon>Nectriaceae</taxon>
        <taxon>Fusarium</taxon>
        <taxon>Fusarium redolens species complex</taxon>
    </lineage>
</organism>
<comment type="caution">
    <text evidence="1">The sequence shown here is derived from an EMBL/GenBank/DDBJ whole genome shotgun (WGS) entry which is preliminary data.</text>
</comment>
<dbReference type="RefSeq" id="XP_046043231.1">
    <property type="nucleotide sequence ID" value="XM_046196842.1"/>
</dbReference>
<evidence type="ECO:0000313" key="2">
    <source>
        <dbReference type="Proteomes" id="UP000720189"/>
    </source>
</evidence>
<name>A0A9P9JMV1_FUSRE</name>
<keyword evidence="2" id="KW-1185">Reference proteome</keyword>
<evidence type="ECO:0008006" key="3">
    <source>
        <dbReference type="Google" id="ProtNLM"/>
    </source>
</evidence>
<evidence type="ECO:0000313" key="1">
    <source>
        <dbReference type="EMBL" id="KAH7230593.1"/>
    </source>
</evidence>